<dbReference type="PANTHER" id="PTHR47331">
    <property type="entry name" value="PHD-TYPE DOMAIN-CONTAINING PROTEIN"/>
    <property type="match status" value="1"/>
</dbReference>
<protein>
    <submittedName>
        <fullName evidence="2">Integrase catalytic domain-containing protein</fullName>
    </submittedName>
</protein>
<proteinExistence type="predicted"/>
<dbReference type="Gene3D" id="1.10.340.70">
    <property type="match status" value="1"/>
</dbReference>
<keyword evidence="3" id="KW-1185">Reference proteome</keyword>
<dbReference type="OrthoDB" id="8057024at2759"/>
<name>A0A8X6P8J4_NEPPI</name>
<dbReference type="Proteomes" id="UP000887013">
    <property type="component" value="Unassembled WGS sequence"/>
</dbReference>
<dbReference type="PANTHER" id="PTHR47331:SF5">
    <property type="entry name" value="RIBONUCLEASE H"/>
    <property type="match status" value="1"/>
</dbReference>
<evidence type="ECO:0000259" key="1">
    <source>
        <dbReference type="Pfam" id="PF17921"/>
    </source>
</evidence>
<feature type="domain" description="Integrase zinc-binding" evidence="1">
    <location>
        <begin position="260"/>
        <end position="308"/>
    </location>
</feature>
<evidence type="ECO:0000313" key="3">
    <source>
        <dbReference type="Proteomes" id="UP000887013"/>
    </source>
</evidence>
<evidence type="ECO:0000313" key="2">
    <source>
        <dbReference type="EMBL" id="GFT54642.1"/>
    </source>
</evidence>
<dbReference type="EMBL" id="BMAW01066343">
    <property type="protein sequence ID" value="GFT54642.1"/>
    <property type="molecule type" value="Genomic_DNA"/>
</dbReference>
<dbReference type="AlphaFoldDB" id="A0A8X6P8J4"/>
<gene>
    <name evidence="2" type="primary">AVEN_172970_1</name>
    <name evidence="2" type="ORF">NPIL_606241</name>
</gene>
<dbReference type="Pfam" id="PF17921">
    <property type="entry name" value="Integrase_H2C2"/>
    <property type="match status" value="1"/>
</dbReference>
<sequence>MSGIARLKKDELRIVAEEIGLVVNEGMKKSELRRLIEDSDVFKNDNEAVKSAVEDVLENRNKKSDQDSEIEIERLKIERIKLELQLAQVKANGNNTSFDQGCKSEPEESLDSLIKSVRTLLLNRQDHQGEPVCLLVHNSEILPIINKCSSFTKLQRIIAWCMRFKENARNPLQRTTGNLTVPELSAALICLVRSVQFVYFSKDIQCIMKGGKLSNSSKLLNLSSFLDEKNVLRVGGRLQHSELHLNHKHPMLIPNNCNICDLIIDHYHVFYLHTGVEATLANLRTQFWITNGRSTVKRVLHKCLKCLKAGGMLCPLTAFVKRRCCRFGMQKERADATER</sequence>
<reference evidence="2" key="1">
    <citation type="submission" date="2020-08" db="EMBL/GenBank/DDBJ databases">
        <title>Multicomponent nature underlies the extraordinary mechanical properties of spider dragline silk.</title>
        <authorList>
            <person name="Kono N."/>
            <person name="Nakamura H."/>
            <person name="Mori M."/>
            <person name="Yoshida Y."/>
            <person name="Ohtoshi R."/>
            <person name="Malay A.D."/>
            <person name="Moran D.A.P."/>
            <person name="Tomita M."/>
            <person name="Numata K."/>
            <person name="Arakawa K."/>
        </authorList>
    </citation>
    <scope>NUCLEOTIDE SEQUENCE</scope>
</reference>
<organism evidence="2 3">
    <name type="scientific">Nephila pilipes</name>
    <name type="common">Giant wood spider</name>
    <name type="synonym">Nephila maculata</name>
    <dbReference type="NCBI Taxonomy" id="299642"/>
    <lineage>
        <taxon>Eukaryota</taxon>
        <taxon>Metazoa</taxon>
        <taxon>Ecdysozoa</taxon>
        <taxon>Arthropoda</taxon>
        <taxon>Chelicerata</taxon>
        <taxon>Arachnida</taxon>
        <taxon>Araneae</taxon>
        <taxon>Araneomorphae</taxon>
        <taxon>Entelegynae</taxon>
        <taxon>Araneoidea</taxon>
        <taxon>Nephilidae</taxon>
        <taxon>Nephila</taxon>
    </lineage>
</organism>
<comment type="caution">
    <text evidence="2">The sequence shown here is derived from an EMBL/GenBank/DDBJ whole genome shotgun (WGS) entry which is preliminary data.</text>
</comment>
<accession>A0A8X6P8J4</accession>
<dbReference type="InterPro" id="IPR041588">
    <property type="entry name" value="Integrase_H2C2"/>
</dbReference>